<dbReference type="InterPro" id="IPR012338">
    <property type="entry name" value="Beta-lactam/transpept-like"/>
</dbReference>
<comment type="caution">
    <text evidence="2">The sequence shown here is derived from an EMBL/GenBank/DDBJ whole genome shotgun (WGS) entry which is preliminary data.</text>
</comment>
<evidence type="ECO:0000313" key="3">
    <source>
        <dbReference type="Proteomes" id="UP000824250"/>
    </source>
</evidence>
<dbReference type="InterPro" id="IPR050789">
    <property type="entry name" value="Diverse_Enzym_Activities"/>
</dbReference>
<dbReference type="PANTHER" id="PTHR43283">
    <property type="entry name" value="BETA-LACTAMASE-RELATED"/>
    <property type="match status" value="1"/>
</dbReference>
<reference evidence="2" key="2">
    <citation type="journal article" date="2021" name="PeerJ">
        <title>Extensive microbial diversity within the chicken gut microbiome revealed by metagenomics and culture.</title>
        <authorList>
            <person name="Gilroy R."/>
            <person name="Ravi A."/>
            <person name="Getino M."/>
            <person name="Pursley I."/>
            <person name="Horton D.L."/>
            <person name="Alikhan N.F."/>
            <person name="Baker D."/>
            <person name="Gharbi K."/>
            <person name="Hall N."/>
            <person name="Watson M."/>
            <person name="Adriaenssens E.M."/>
            <person name="Foster-Nyarko E."/>
            <person name="Jarju S."/>
            <person name="Secka A."/>
            <person name="Antonio M."/>
            <person name="Oren A."/>
            <person name="Chaudhuri R.R."/>
            <person name="La Ragione R."/>
            <person name="Hildebrand F."/>
            <person name="Pallen M.J."/>
        </authorList>
    </citation>
    <scope>NUCLEOTIDE SEQUENCE</scope>
    <source>
        <strain evidence="2">CHK180-2868</strain>
    </source>
</reference>
<dbReference type="GO" id="GO:0016787">
    <property type="term" value="F:hydrolase activity"/>
    <property type="evidence" value="ECO:0007669"/>
    <property type="project" value="UniProtKB-KW"/>
</dbReference>
<sequence>MKISLEGFVQDAIHRKLDLYHVLVRQHGEIVGSFDWRENRRDNIHSVSKSFLSIAIGMAVEEGILRLDEYPAEIFREKLPEHPSENLMAMTIRDMIMMATGHDQFILQGYSVSDDRPGRDAIKEDDWVAYALRFDVPYKPGTYWKYNNFGPYLASVIIQDRTGQKLNDWLKPRLFTPLGINNPQWFESTRGYTLGCGGLHLSTEELSRFGQLLLNKGAWEGKQLVPEKWIKEATSNLISNKIEGKTQHPDACAGYGYFFWRCSRDNAYCGNGYGGQRIIVLPEQDACIAITGHEFDSGSIMDCVWEQIVEQLR</sequence>
<dbReference type="Proteomes" id="UP000824250">
    <property type="component" value="Unassembled WGS sequence"/>
</dbReference>
<reference evidence="2" key="1">
    <citation type="submission" date="2020-10" db="EMBL/GenBank/DDBJ databases">
        <authorList>
            <person name="Gilroy R."/>
        </authorList>
    </citation>
    <scope>NUCLEOTIDE SEQUENCE</scope>
    <source>
        <strain evidence="2">CHK180-2868</strain>
    </source>
</reference>
<dbReference type="EMBL" id="DVGC01000028">
    <property type="protein sequence ID" value="HIR05363.1"/>
    <property type="molecule type" value="Genomic_DNA"/>
</dbReference>
<dbReference type="Gene3D" id="3.40.710.10">
    <property type="entry name" value="DD-peptidase/beta-lactamase superfamily"/>
    <property type="match status" value="1"/>
</dbReference>
<dbReference type="SUPFAM" id="SSF56601">
    <property type="entry name" value="beta-lactamase/transpeptidase-like"/>
    <property type="match status" value="1"/>
</dbReference>
<gene>
    <name evidence="2" type="ORF">IAB28_05285</name>
</gene>
<protein>
    <submittedName>
        <fullName evidence="2">Serine hydrolase</fullName>
    </submittedName>
</protein>
<accession>A0A9D1A5R7</accession>
<dbReference type="AlphaFoldDB" id="A0A9D1A5R7"/>
<dbReference type="InterPro" id="IPR001466">
    <property type="entry name" value="Beta-lactam-related"/>
</dbReference>
<dbReference type="Pfam" id="PF00144">
    <property type="entry name" value="Beta-lactamase"/>
    <property type="match status" value="1"/>
</dbReference>
<evidence type="ECO:0000313" key="2">
    <source>
        <dbReference type="EMBL" id="HIR05363.1"/>
    </source>
</evidence>
<dbReference type="PANTHER" id="PTHR43283:SF7">
    <property type="entry name" value="BETA-LACTAMASE-RELATED DOMAIN-CONTAINING PROTEIN"/>
    <property type="match status" value="1"/>
</dbReference>
<evidence type="ECO:0000259" key="1">
    <source>
        <dbReference type="Pfam" id="PF00144"/>
    </source>
</evidence>
<keyword evidence="2" id="KW-0378">Hydrolase</keyword>
<name>A0A9D1A5R7_9FIRM</name>
<proteinExistence type="predicted"/>
<organism evidence="2 3">
    <name type="scientific">Candidatus Copromonas faecavium</name>
    <name type="common">nom. illeg.</name>
    <dbReference type="NCBI Taxonomy" id="2840740"/>
    <lineage>
        <taxon>Bacteria</taxon>
        <taxon>Bacillati</taxon>
        <taxon>Bacillota</taxon>
        <taxon>Clostridia</taxon>
        <taxon>Lachnospirales</taxon>
        <taxon>Lachnospiraceae</taxon>
        <taxon>Candidatus Copromonas (nom. illeg.)</taxon>
    </lineage>
</organism>
<feature type="domain" description="Beta-lactamase-related" evidence="1">
    <location>
        <begin position="22"/>
        <end position="292"/>
    </location>
</feature>